<feature type="region of interest" description="Disordered" evidence="6">
    <location>
        <begin position="24"/>
        <end position="45"/>
    </location>
</feature>
<keyword evidence="7" id="KW-0732">Signal</keyword>
<dbReference type="GO" id="GO:0016042">
    <property type="term" value="P:lipid catabolic process"/>
    <property type="evidence" value="ECO:0007669"/>
    <property type="project" value="TreeGrafter"/>
</dbReference>
<dbReference type="KEGG" id="tpal:117639280"/>
<protein>
    <submittedName>
        <fullName evidence="10">Pancreatic lipase-related protein 2-like</fullName>
    </submittedName>
</protein>
<evidence type="ECO:0000256" key="5">
    <source>
        <dbReference type="RuleBase" id="RU004262"/>
    </source>
</evidence>
<sequence>MHVSRTAPLFVALIALLAPAAAAPATQNEQDPTTTTTTTTPKKGLLGGVRSAIGSAANKASNAANTATRFATTLSTDDELCYDILGCFSLRAPWVSPLRPVPKPSSPEDIDVKLYLYTRNHRERYNVTTFPNIVLDGSDYDGGRPTFFVVHGFSSDGNATWLSDLKDALLGKVDGNVFLVDWGKGANDGTYLQVAANTRVVGAEVGRLGRYLVDAKGAKARDFHFLGHSLGAQISSYAAKNITNVGRITAMDPAQPLFENLDKIVRIDTSDADFVDVIHSNAKPTIPFVGFGMMRPVGHVDFYMNGGADQPGCETPKLDSLKSIGDLAKIPINVIGNLVACSHGRSYEYVTEAIKSPCRMWGHKINLAQQLLNLGSIGRLSIITTNGKCKTGECTPIGLDTPGYPTRGTFAVGTAPSMPYCVPDTSDDGQQLDELAKLGALGGEAEGTTASAGLKGKIGKLIG</sequence>
<feature type="domain" description="Lipase" evidence="8">
    <location>
        <begin position="79"/>
        <end position="365"/>
    </location>
</feature>
<gene>
    <name evidence="10" type="primary">LOC117639280</name>
</gene>
<dbReference type="OrthoDB" id="199913at2759"/>
<dbReference type="InterPro" id="IPR033906">
    <property type="entry name" value="Lipase_N"/>
</dbReference>
<comment type="similarity">
    <text evidence="2 5">Belongs to the AB hydrolase superfamily. Lipase family.</text>
</comment>
<dbReference type="GO" id="GO:0005615">
    <property type="term" value="C:extracellular space"/>
    <property type="evidence" value="ECO:0007669"/>
    <property type="project" value="TreeGrafter"/>
</dbReference>
<comment type="subcellular location">
    <subcellularLocation>
        <location evidence="1">Secreted</location>
    </subcellularLocation>
</comment>
<proteinExistence type="inferred from homology"/>
<feature type="chain" id="PRO_5027967760" evidence="7">
    <location>
        <begin position="23"/>
        <end position="463"/>
    </location>
</feature>
<evidence type="ECO:0000313" key="10">
    <source>
        <dbReference type="RefSeq" id="XP_034230699.1"/>
    </source>
</evidence>
<dbReference type="SUPFAM" id="SSF53474">
    <property type="entry name" value="alpha/beta-Hydrolases"/>
    <property type="match status" value="1"/>
</dbReference>
<dbReference type="Proteomes" id="UP000515158">
    <property type="component" value="Unplaced"/>
</dbReference>
<dbReference type="InterPro" id="IPR013818">
    <property type="entry name" value="Lipase"/>
</dbReference>
<dbReference type="Pfam" id="PF00151">
    <property type="entry name" value="Lipase"/>
    <property type="match status" value="1"/>
</dbReference>
<keyword evidence="3" id="KW-0964">Secreted</keyword>
<dbReference type="RefSeq" id="XP_034230699.1">
    <property type="nucleotide sequence ID" value="XM_034374808.1"/>
</dbReference>
<evidence type="ECO:0000256" key="4">
    <source>
        <dbReference type="ARBA" id="ARBA00023157"/>
    </source>
</evidence>
<evidence type="ECO:0000256" key="6">
    <source>
        <dbReference type="SAM" id="MobiDB-lite"/>
    </source>
</evidence>
<feature type="signal peptide" evidence="7">
    <location>
        <begin position="1"/>
        <end position="22"/>
    </location>
</feature>
<evidence type="ECO:0000256" key="3">
    <source>
        <dbReference type="ARBA" id="ARBA00022525"/>
    </source>
</evidence>
<keyword evidence="9" id="KW-1185">Reference proteome</keyword>
<evidence type="ECO:0000313" key="9">
    <source>
        <dbReference type="Proteomes" id="UP000515158"/>
    </source>
</evidence>
<dbReference type="InterPro" id="IPR029058">
    <property type="entry name" value="AB_hydrolase_fold"/>
</dbReference>
<dbReference type="CDD" id="cd00707">
    <property type="entry name" value="Pancreat_lipase_like"/>
    <property type="match status" value="1"/>
</dbReference>
<evidence type="ECO:0000259" key="8">
    <source>
        <dbReference type="Pfam" id="PF00151"/>
    </source>
</evidence>
<name>A0A6P8ZGU2_THRPL</name>
<dbReference type="GO" id="GO:0004806">
    <property type="term" value="F:triacylglycerol lipase activity"/>
    <property type="evidence" value="ECO:0007669"/>
    <property type="project" value="InterPro"/>
</dbReference>
<dbReference type="InParanoid" id="A0A6P8ZGU2"/>
<dbReference type="GeneID" id="117639280"/>
<dbReference type="PANTHER" id="PTHR11610">
    <property type="entry name" value="LIPASE"/>
    <property type="match status" value="1"/>
</dbReference>
<dbReference type="InterPro" id="IPR000734">
    <property type="entry name" value="TAG_lipase"/>
</dbReference>
<keyword evidence="4" id="KW-1015">Disulfide bond</keyword>
<dbReference type="InterPro" id="IPR002331">
    <property type="entry name" value="Lipase_panc"/>
</dbReference>
<evidence type="ECO:0000256" key="1">
    <source>
        <dbReference type="ARBA" id="ARBA00004613"/>
    </source>
</evidence>
<dbReference type="AlphaFoldDB" id="A0A6P8ZGU2"/>
<evidence type="ECO:0000256" key="2">
    <source>
        <dbReference type="ARBA" id="ARBA00010701"/>
    </source>
</evidence>
<dbReference type="PRINTS" id="PR00821">
    <property type="entry name" value="TAGLIPASE"/>
</dbReference>
<organism evidence="10">
    <name type="scientific">Thrips palmi</name>
    <name type="common">Melon thrips</name>
    <dbReference type="NCBI Taxonomy" id="161013"/>
    <lineage>
        <taxon>Eukaryota</taxon>
        <taxon>Metazoa</taxon>
        <taxon>Ecdysozoa</taxon>
        <taxon>Arthropoda</taxon>
        <taxon>Hexapoda</taxon>
        <taxon>Insecta</taxon>
        <taxon>Pterygota</taxon>
        <taxon>Neoptera</taxon>
        <taxon>Paraneoptera</taxon>
        <taxon>Thysanoptera</taxon>
        <taxon>Terebrantia</taxon>
        <taxon>Thripoidea</taxon>
        <taxon>Thripidae</taxon>
        <taxon>Thrips</taxon>
    </lineage>
</organism>
<reference evidence="10" key="1">
    <citation type="submission" date="2025-08" db="UniProtKB">
        <authorList>
            <consortium name="RefSeq"/>
        </authorList>
    </citation>
    <scope>IDENTIFICATION</scope>
    <source>
        <tissue evidence="10">Total insect</tissue>
    </source>
</reference>
<dbReference type="PRINTS" id="PR00823">
    <property type="entry name" value="PANCLIPASE"/>
</dbReference>
<evidence type="ECO:0000256" key="7">
    <source>
        <dbReference type="SAM" id="SignalP"/>
    </source>
</evidence>
<dbReference type="Gene3D" id="3.40.50.1820">
    <property type="entry name" value="alpha/beta hydrolase"/>
    <property type="match status" value="1"/>
</dbReference>
<accession>A0A6P8ZGU2</accession>